<evidence type="ECO:0000256" key="1">
    <source>
        <dbReference type="SAM" id="MobiDB-lite"/>
    </source>
</evidence>
<dbReference type="AlphaFoldDB" id="A0A6P6S2G2"/>
<reference evidence="3" key="1">
    <citation type="submission" date="2025-08" db="UniProtKB">
        <authorList>
            <consortium name="RefSeq"/>
        </authorList>
    </citation>
    <scope>IDENTIFICATION</scope>
</reference>
<protein>
    <submittedName>
        <fullName evidence="3">Uncharacterized protein LOC113147446</fullName>
    </submittedName>
</protein>
<accession>A0A6P6S2G2</accession>
<gene>
    <name evidence="3" type="primary">LOC113147446</name>
</gene>
<evidence type="ECO:0000313" key="2">
    <source>
        <dbReference type="Proteomes" id="UP000515125"/>
    </source>
</evidence>
<feature type="compositionally biased region" description="Polar residues" evidence="1">
    <location>
        <begin position="1"/>
        <end position="12"/>
    </location>
</feature>
<feature type="region of interest" description="Disordered" evidence="1">
    <location>
        <begin position="1"/>
        <end position="37"/>
    </location>
</feature>
<feature type="compositionally biased region" description="Polar residues" evidence="1">
    <location>
        <begin position="27"/>
        <end position="37"/>
    </location>
</feature>
<dbReference type="RefSeq" id="XP_026193857.1">
    <property type="nucleotide sequence ID" value="XM_026338072.1"/>
</dbReference>
<dbReference type="GeneID" id="113147446"/>
<organism evidence="2 3">
    <name type="scientific">Cyclospora cayetanensis</name>
    <dbReference type="NCBI Taxonomy" id="88456"/>
    <lineage>
        <taxon>Eukaryota</taxon>
        <taxon>Sar</taxon>
        <taxon>Alveolata</taxon>
        <taxon>Apicomplexa</taxon>
        <taxon>Conoidasida</taxon>
        <taxon>Coccidia</taxon>
        <taxon>Eucoccidiorida</taxon>
        <taxon>Eimeriorina</taxon>
        <taxon>Eimeriidae</taxon>
        <taxon>Cyclospora</taxon>
    </lineage>
</organism>
<proteinExistence type="predicted"/>
<keyword evidence="2" id="KW-1185">Reference proteome</keyword>
<evidence type="ECO:0000313" key="3">
    <source>
        <dbReference type="RefSeq" id="XP_026193857.1"/>
    </source>
</evidence>
<sequence length="217" mass="24511">MAFGETNLTTFPPSGGMKQGMHIKDSQPYTDDTNLSHSSRDPFISLRRNSVAGDLQGETAIPVAWISPCDRYRWRDGSADRRSLEDQRPPPRWFGKKLLRIFESFFSNHKEEYELFYSVPRGCMHSLGDHAARVPLMGDPERLTAVMVSLSPEIEVTYLPSPALPPPLSASLDLKSGYAVVLEERLIMCHAEELPTVPIKDIDPVVNYAATFYFQRH</sequence>
<name>A0A6P6S2G2_9EIME</name>
<dbReference type="Proteomes" id="UP000515125">
    <property type="component" value="Unplaced"/>
</dbReference>